<gene>
    <name evidence="1" type="ORF">EK21DRAFT_91421</name>
</gene>
<evidence type="ECO:0000313" key="2">
    <source>
        <dbReference type="Proteomes" id="UP000799777"/>
    </source>
</evidence>
<dbReference type="AlphaFoldDB" id="A0A9P4H6D9"/>
<evidence type="ECO:0000313" key="1">
    <source>
        <dbReference type="EMBL" id="KAF2027501.1"/>
    </source>
</evidence>
<organism evidence="1 2">
    <name type="scientific">Setomelanomma holmii</name>
    <dbReference type="NCBI Taxonomy" id="210430"/>
    <lineage>
        <taxon>Eukaryota</taxon>
        <taxon>Fungi</taxon>
        <taxon>Dikarya</taxon>
        <taxon>Ascomycota</taxon>
        <taxon>Pezizomycotina</taxon>
        <taxon>Dothideomycetes</taxon>
        <taxon>Pleosporomycetidae</taxon>
        <taxon>Pleosporales</taxon>
        <taxon>Pleosporineae</taxon>
        <taxon>Phaeosphaeriaceae</taxon>
        <taxon>Setomelanomma</taxon>
    </lineage>
</organism>
<dbReference type="EMBL" id="ML978225">
    <property type="protein sequence ID" value="KAF2027501.1"/>
    <property type="molecule type" value="Genomic_DNA"/>
</dbReference>
<sequence length="231" mass="25358">MYCRSARHDHFYGAKGTTVTSKCALAQGTQRSRCNHTPSTLLPESRVAAVAVLKRTRTSCAPLRDCSQRRCCRTRRRVVPPKDQWLEPPTILEPSWQTVAVLGAGSVARPVQRRIDFESVSATIKNQFRHTTGLWCNLEASRSVPLFCTPPWLLFPIGSTLSCQLSFTGSNVSLGASQKDGTLAHLICLISHGRALYLRILVQSFAEADGLPAGCSLLFQVFPAWASTGSR</sequence>
<proteinExistence type="predicted"/>
<comment type="caution">
    <text evidence="1">The sequence shown here is derived from an EMBL/GenBank/DDBJ whole genome shotgun (WGS) entry which is preliminary data.</text>
</comment>
<keyword evidence="2" id="KW-1185">Reference proteome</keyword>
<protein>
    <submittedName>
        <fullName evidence="1">Uncharacterized protein</fullName>
    </submittedName>
</protein>
<dbReference type="Proteomes" id="UP000799777">
    <property type="component" value="Unassembled WGS sequence"/>
</dbReference>
<accession>A0A9P4H6D9</accession>
<name>A0A9P4H6D9_9PLEO</name>
<reference evidence="1" key="1">
    <citation type="journal article" date="2020" name="Stud. Mycol.">
        <title>101 Dothideomycetes genomes: a test case for predicting lifestyles and emergence of pathogens.</title>
        <authorList>
            <person name="Haridas S."/>
            <person name="Albert R."/>
            <person name="Binder M."/>
            <person name="Bloem J."/>
            <person name="Labutti K."/>
            <person name="Salamov A."/>
            <person name="Andreopoulos B."/>
            <person name="Baker S."/>
            <person name="Barry K."/>
            <person name="Bills G."/>
            <person name="Bluhm B."/>
            <person name="Cannon C."/>
            <person name="Castanera R."/>
            <person name="Culley D."/>
            <person name="Daum C."/>
            <person name="Ezra D."/>
            <person name="Gonzalez J."/>
            <person name="Henrissat B."/>
            <person name="Kuo A."/>
            <person name="Liang C."/>
            <person name="Lipzen A."/>
            <person name="Lutzoni F."/>
            <person name="Magnuson J."/>
            <person name="Mondo S."/>
            <person name="Nolan M."/>
            <person name="Ohm R."/>
            <person name="Pangilinan J."/>
            <person name="Park H.-J."/>
            <person name="Ramirez L."/>
            <person name="Alfaro M."/>
            <person name="Sun H."/>
            <person name="Tritt A."/>
            <person name="Yoshinaga Y."/>
            <person name="Zwiers L.-H."/>
            <person name="Turgeon B."/>
            <person name="Goodwin S."/>
            <person name="Spatafora J."/>
            <person name="Crous P."/>
            <person name="Grigoriev I."/>
        </authorList>
    </citation>
    <scope>NUCLEOTIDE SEQUENCE</scope>
    <source>
        <strain evidence="1">CBS 110217</strain>
    </source>
</reference>